<keyword evidence="8" id="KW-1185">Reference proteome</keyword>
<organism evidence="7 8">
    <name type="scientific">Actinidia rufa</name>
    <dbReference type="NCBI Taxonomy" id="165716"/>
    <lineage>
        <taxon>Eukaryota</taxon>
        <taxon>Viridiplantae</taxon>
        <taxon>Streptophyta</taxon>
        <taxon>Embryophyta</taxon>
        <taxon>Tracheophyta</taxon>
        <taxon>Spermatophyta</taxon>
        <taxon>Magnoliopsida</taxon>
        <taxon>eudicotyledons</taxon>
        <taxon>Gunneridae</taxon>
        <taxon>Pentapetalae</taxon>
        <taxon>asterids</taxon>
        <taxon>Ericales</taxon>
        <taxon>Actinidiaceae</taxon>
        <taxon>Actinidia</taxon>
    </lineage>
</organism>
<dbReference type="Pfam" id="PF00076">
    <property type="entry name" value="RRM_1"/>
    <property type="match status" value="1"/>
</dbReference>
<dbReference type="OrthoDB" id="1749483at2759"/>
<dbReference type="SMART" id="SM00360">
    <property type="entry name" value="RRM"/>
    <property type="match status" value="1"/>
</dbReference>
<feature type="region of interest" description="Disordered" evidence="5">
    <location>
        <begin position="1"/>
        <end position="38"/>
    </location>
</feature>
<dbReference type="AlphaFoldDB" id="A0A7J0EI96"/>
<dbReference type="InterPro" id="IPR035979">
    <property type="entry name" value="RBD_domain_sf"/>
</dbReference>
<dbReference type="CDD" id="cd00590">
    <property type="entry name" value="RRM_SF"/>
    <property type="match status" value="1"/>
</dbReference>
<dbReference type="GO" id="GO:0006397">
    <property type="term" value="P:mRNA processing"/>
    <property type="evidence" value="ECO:0007669"/>
    <property type="project" value="UniProtKB-KW"/>
</dbReference>
<protein>
    <recommendedName>
        <fullName evidence="6">RRM domain-containing protein</fullName>
    </recommendedName>
</protein>
<evidence type="ECO:0000313" key="8">
    <source>
        <dbReference type="Proteomes" id="UP000585474"/>
    </source>
</evidence>
<evidence type="ECO:0000256" key="5">
    <source>
        <dbReference type="SAM" id="MobiDB-lite"/>
    </source>
</evidence>
<evidence type="ECO:0000256" key="2">
    <source>
        <dbReference type="ARBA" id="ARBA00022728"/>
    </source>
</evidence>
<evidence type="ECO:0000256" key="1">
    <source>
        <dbReference type="ARBA" id="ARBA00022664"/>
    </source>
</evidence>
<evidence type="ECO:0000256" key="4">
    <source>
        <dbReference type="PROSITE-ProRule" id="PRU00176"/>
    </source>
</evidence>
<dbReference type="GO" id="GO:0005681">
    <property type="term" value="C:spliceosomal complex"/>
    <property type="evidence" value="ECO:0007669"/>
    <property type="project" value="UniProtKB-KW"/>
</dbReference>
<dbReference type="EMBL" id="BJWL01000004">
    <property type="protein sequence ID" value="GFY85619.1"/>
    <property type="molecule type" value="Genomic_DNA"/>
</dbReference>
<dbReference type="InterPro" id="IPR012677">
    <property type="entry name" value="Nucleotide-bd_a/b_plait_sf"/>
</dbReference>
<accession>A0A7J0EI96</accession>
<evidence type="ECO:0000259" key="6">
    <source>
        <dbReference type="PROSITE" id="PS50102"/>
    </source>
</evidence>
<dbReference type="InterPro" id="IPR000504">
    <property type="entry name" value="RRM_dom"/>
</dbReference>
<keyword evidence="4" id="KW-0694">RNA-binding</keyword>
<feature type="domain" description="RRM" evidence="6">
    <location>
        <begin position="56"/>
        <end position="133"/>
    </location>
</feature>
<evidence type="ECO:0000313" key="7">
    <source>
        <dbReference type="EMBL" id="GFY85619.1"/>
    </source>
</evidence>
<dbReference type="SUPFAM" id="SSF54928">
    <property type="entry name" value="RNA-binding domain, RBD"/>
    <property type="match status" value="1"/>
</dbReference>
<dbReference type="PROSITE" id="PS50102">
    <property type="entry name" value="RRM"/>
    <property type="match status" value="1"/>
</dbReference>
<name>A0A7J0EI96_9ERIC</name>
<comment type="caution">
    <text evidence="7">The sequence shown here is derived from an EMBL/GenBank/DDBJ whole genome shotgun (WGS) entry which is preliminary data.</text>
</comment>
<keyword evidence="3" id="KW-0508">mRNA splicing</keyword>
<gene>
    <name evidence="7" type="ORF">Acr_04g0003570</name>
</gene>
<keyword evidence="2" id="KW-0747">Spliceosome</keyword>
<dbReference type="Gene3D" id="3.30.70.330">
    <property type="match status" value="1"/>
</dbReference>
<dbReference type="InterPro" id="IPR050907">
    <property type="entry name" value="SRSF"/>
</dbReference>
<dbReference type="PANTHER" id="PTHR23147">
    <property type="entry name" value="SERINE/ARGININE RICH SPLICING FACTOR"/>
    <property type="match status" value="1"/>
</dbReference>
<keyword evidence="1" id="KW-0507">mRNA processing</keyword>
<dbReference type="GO" id="GO:0003723">
    <property type="term" value="F:RNA binding"/>
    <property type="evidence" value="ECO:0007669"/>
    <property type="project" value="UniProtKB-UniRule"/>
</dbReference>
<proteinExistence type="predicted"/>
<dbReference type="GO" id="GO:0008380">
    <property type="term" value="P:RNA splicing"/>
    <property type="evidence" value="ECO:0007669"/>
    <property type="project" value="UniProtKB-KW"/>
</dbReference>
<dbReference type="Proteomes" id="UP000585474">
    <property type="component" value="Unassembled WGS sequence"/>
</dbReference>
<evidence type="ECO:0000256" key="3">
    <source>
        <dbReference type="ARBA" id="ARBA00023187"/>
    </source>
</evidence>
<reference evidence="7 8" key="1">
    <citation type="submission" date="2019-07" db="EMBL/GenBank/DDBJ databases">
        <title>De Novo Assembly of kiwifruit Actinidia rufa.</title>
        <authorList>
            <person name="Sugita-Konishi S."/>
            <person name="Sato K."/>
            <person name="Mori E."/>
            <person name="Abe Y."/>
            <person name="Kisaki G."/>
            <person name="Hamano K."/>
            <person name="Suezawa K."/>
            <person name="Otani M."/>
            <person name="Fukuda T."/>
            <person name="Manabe T."/>
            <person name="Gomi K."/>
            <person name="Tabuchi M."/>
            <person name="Akimitsu K."/>
            <person name="Kataoka I."/>
        </authorList>
    </citation>
    <scope>NUCLEOTIDE SEQUENCE [LARGE SCALE GENOMIC DNA]</scope>
    <source>
        <strain evidence="8">cv. Fuchu</strain>
    </source>
</reference>
<sequence length="277" mass="31068">MSPNFNPNARYDVQKEAWNPSSRTEQGKQDRGRGGWTPVINKHARKKMNISGDEEVITLFNNLPNPVDKNWLMKTFSKFGKIRDVFIPLKRNISGNRFGFLRFECPIAANRAIRTLNGTWSYDKQLGVKIAGYSRNINHSSRSNAGVCPTVGEWEKLVSIKGKTDGVGWLSRSAVGKLNVLVDNAKHQSTSEKQKQGIGFIESASTTNEEAEESQHKLKKGLRVFLWIQILRFKVGLVKQQRPQVLGSVGVELETALVFVESLTSCGCFDYRVGLPL</sequence>